<protein>
    <recommendedName>
        <fullName evidence="1">U-box domain-containing protein</fullName>
    </recommendedName>
</protein>
<dbReference type="GO" id="GO:0016567">
    <property type="term" value="P:protein ubiquitination"/>
    <property type="evidence" value="ECO:0007669"/>
    <property type="project" value="UniProtKB-UniPathway"/>
</dbReference>
<sequence length="53" mass="5946">EVMVEPVVASDGFTYERAAICKWLTAGKRTSPMTNQQFTSRLLFPNNVLRSAI</sequence>
<dbReference type="InterPro" id="IPR003613">
    <property type="entry name" value="Ubox_domain"/>
</dbReference>
<accession>D8TI36</accession>
<evidence type="ECO:0000313" key="2">
    <source>
        <dbReference type="EMBL" id="EFJ53170.1"/>
    </source>
</evidence>
<gene>
    <name evidence="2" type="ORF">VOLCADRAFT_48981</name>
</gene>
<dbReference type="InterPro" id="IPR013083">
    <property type="entry name" value="Znf_RING/FYVE/PHD"/>
</dbReference>
<reference evidence="2 3" key="1">
    <citation type="journal article" date="2010" name="Science">
        <title>Genomic analysis of organismal complexity in the multicellular green alga Volvox carteri.</title>
        <authorList>
            <person name="Prochnik S.E."/>
            <person name="Umen J."/>
            <person name="Nedelcu A.M."/>
            <person name="Hallmann A."/>
            <person name="Miller S.M."/>
            <person name="Nishii I."/>
            <person name="Ferris P."/>
            <person name="Kuo A."/>
            <person name="Mitros T."/>
            <person name="Fritz-Laylin L.K."/>
            <person name="Hellsten U."/>
            <person name="Chapman J."/>
            <person name="Simakov O."/>
            <person name="Rensing S.A."/>
            <person name="Terry A."/>
            <person name="Pangilinan J."/>
            <person name="Kapitonov V."/>
            <person name="Jurka J."/>
            <person name="Salamov A."/>
            <person name="Shapiro H."/>
            <person name="Schmutz J."/>
            <person name="Grimwood J."/>
            <person name="Lindquist E."/>
            <person name="Lucas S."/>
            <person name="Grigoriev I.V."/>
            <person name="Schmitt R."/>
            <person name="Kirk D."/>
            <person name="Rokhsar D.S."/>
        </authorList>
    </citation>
    <scope>NUCLEOTIDE SEQUENCE [LARGE SCALE GENOMIC DNA]</scope>
    <source>
        <strain evidence="3">f. Nagariensis / Eve</strain>
    </source>
</reference>
<evidence type="ECO:0000313" key="3">
    <source>
        <dbReference type="Proteomes" id="UP000001058"/>
    </source>
</evidence>
<dbReference type="PANTHER" id="PTHR46573">
    <property type="entry name" value="WD REPEAT, SAM AND U-BOX DOMAIN-CONTAINING PROTEIN 1"/>
    <property type="match status" value="1"/>
</dbReference>
<dbReference type="SMART" id="SM00504">
    <property type="entry name" value="Ubox"/>
    <property type="match status" value="1"/>
</dbReference>
<dbReference type="CDD" id="cd16655">
    <property type="entry name" value="RING-Ubox_WDSUB1-like"/>
    <property type="match status" value="1"/>
</dbReference>
<feature type="non-terminal residue" evidence="2">
    <location>
        <position position="53"/>
    </location>
</feature>
<dbReference type="UniPathway" id="UPA00143"/>
<dbReference type="PROSITE" id="PS51698">
    <property type="entry name" value="U_BOX"/>
    <property type="match status" value="1"/>
</dbReference>
<dbReference type="Proteomes" id="UP000001058">
    <property type="component" value="Unassembled WGS sequence"/>
</dbReference>
<dbReference type="AlphaFoldDB" id="D8TI36"/>
<dbReference type="Pfam" id="PF04564">
    <property type="entry name" value="U-box"/>
    <property type="match status" value="1"/>
</dbReference>
<proteinExistence type="predicted"/>
<dbReference type="KEGG" id="vcn:VOLCADRAFT_48981"/>
<organism evidence="3">
    <name type="scientific">Volvox carteri f. nagariensis</name>
    <dbReference type="NCBI Taxonomy" id="3068"/>
    <lineage>
        <taxon>Eukaryota</taxon>
        <taxon>Viridiplantae</taxon>
        <taxon>Chlorophyta</taxon>
        <taxon>core chlorophytes</taxon>
        <taxon>Chlorophyceae</taxon>
        <taxon>CS clade</taxon>
        <taxon>Chlamydomonadales</taxon>
        <taxon>Volvocaceae</taxon>
        <taxon>Volvox</taxon>
    </lineage>
</organism>
<dbReference type="GeneID" id="9625367"/>
<name>D8TI36_VOLCA</name>
<dbReference type="GO" id="GO:0004842">
    <property type="term" value="F:ubiquitin-protein transferase activity"/>
    <property type="evidence" value="ECO:0007669"/>
    <property type="project" value="InterPro"/>
</dbReference>
<dbReference type="PANTHER" id="PTHR46573:SF1">
    <property type="entry name" value="WD REPEAT, SAM AND U-BOX DOMAIN-CONTAINING PROTEIN 1"/>
    <property type="match status" value="1"/>
</dbReference>
<dbReference type="OrthoDB" id="10064100at2759"/>
<evidence type="ECO:0000259" key="1">
    <source>
        <dbReference type="PROSITE" id="PS51698"/>
    </source>
</evidence>
<keyword evidence="3" id="KW-1185">Reference proteome</keyword>
<dbReference type="InterPro" id="IPR052085">
    <property type="entry name" value="WD-SAM-U-box"/>
</dbReference>
<dbReference type="SUPFAM" id="SSF57850">
    <property type="entry name" value="RING/U-box"/>
    <property type="match status" value="1"/>
</dbReference>
<feature type="non-terminal residue" evidence="2">
    <location>
        <position position="1"/>
    </location>
</feature>
<dbReference type="STRING" id="3068.D8TI36"/>
<dbReference type="Gene3D" id="3.30.40.10">
    <property type="entry name" value="Zinc/RING finger domain, C3HC4 (zinc finger)"/>
    <property type="match status" value="1"/>
</dbReference>
<dbReference type="RefSeq" id="XP_002946175.1">
    <property type="nucleotide sequence ID" value="XM_002946129.1"/>
</dbReference>
<feature type="domain" description="U-box" evidence="1">
    <location>
        <begin position="1"/>
        <end position="53"/>
    </location>
</feature>
<dbReference type="EMBL" id="GL378323">
    <property type="protein sequence ID" value="EFJ53170.1"/>
    <property type="molecule type" value="Genomic_DNA"/>
</dbReference>
<dbReference type="InParanoid" id="D8TI36"/>